<dbReference type="EC" id="1.1.1.169" evidence="4"/>
<evidence type="ECO:0000313" key="8">
    <source>
        <dbReference type="Proteomes" id="UP000273154"/>
    </source>
</evidence>
<dbReference type="KEGG" id="pcat:Pcatena_04840"/>
<name>A0A3G9JWQ5_9ACTN</name>
<dbReference type="InterPro" id="IPR008927">
    <property type="entry name" value="6-PGluconate_DH-like_C_sf"/>
</dbReference>
<organism evidence="7 8">
    <name type="scientific">Parolsenella catena</name>
    <dbReference type="NCBI Taxonomy" id="2003188"/>
    <lineage>
        <taxon>Bacteria</taxon>
        <taxon>Bacillati</taxon>
        <taxon>Actinomycetota</taxon>
        <taxon>Coriobacteriia</taxon>
        <taxon>Coriobacteriales</taxon>
        <taxon>Atopobiaceae</taxon>
        <taxon>Parolsenella</taxon>
    </lineage>
</organism>
<dbReference type="Proteomes" id="UP000273154">
    <property type="component" value="Chromosome"/>
</dbReference>
<dbReference type="OrthoDB" id="9796561at2"/>
<dbReference type="InterPro" id="IPR036291">
    <property type="entry name" value="NAD(P)-bd_dom_sf"/>
</dbReference>
<dbReference type="InterPro" id="IPR051402">
    <property type="entry name" value="KPR-Related"/>
</dbReference>
<dbReference type="InterPro" id="IPR013328">
    <property type="entry name" value="6PGD_dom2"/>
</dbReference>
<proteinExistence type="inferred from homology"/>
<comment type="function">
    <text evidence="4">Catalyzes the NADPH-dependent reduction of ketopantoate into pantoic acid.</text>
</comment>
<dbReference type="InterPro" id="IPR013332">
    <property type="entry name" value="KPR_N"/>
</dbReference>
<evidence type="ECO:0000256" key="1">
    <source>
        <dbReference type="ARBA" id="ARBA00007870"/>
    </source>
</evidence>
<dbReference type="PANTHER" id="PTHR21708">
    <property type="entry name" value="PROBABLE 2-DEHYDROPANTOATE 2-REDUCTASE"/>
    <property type="match status" value="1"/>
</dbReference>
<dbReference type="GO" id="GO:0008677">
    <property type="term" value="F:2-dehydropantoate 2-reductase activity"/>
    <property type="evidence" value="ECO:0007669"/>
    <property type="project" value="UniProtKB-EC"/>
</dbReference>
<dbReference type="UniPathway" id="UPA00028">
    <property type="reaction ID" value="UER00004"/>
</dbReference>
<dbReference type="Gene3D" id="3.40.50.720">
    <property type="entry name" value="NAD(P)-binding Rossmann-like Domain"/>
    <property type="match status" value="1"/>
</dbReference>
<evidence type="ECO:0000259" key="6">
    <source>
        <dbReference type="Pfam" id="PF08546"/>
    </source>
</evidence>
<dbReference type="SUPFAM" id="SSF51735">
    <property type="entry name" value="NAD(P)-binding Rossmann-fold domains"/>
    <property type="match status" value="1"/>
</dbReference>
<dbReference type="Pfam" id="PF02558">
    <property type="entry name" value="ApbA"/>
    <property type="match status" value="1"/>
</dbReference>
<evidence type="ECO:0000259" key="5">
    <source>
        <dbReference type="Pfam" id="PF02558"/>
    </source>
</evidence>
<sequence length="305" mass="32924">MAISRMTIMGKGAIGLLYGSIAAETLGADAVEYVMDDARFERHAHDRLKINGSPCELASVRAGEARTAELLVFAVKATGLDAALDEATALVGPNTRIVSLLNGVTSEQRIAERFGWDNVVLATAQGLDATFLSGELRYSCAGHIHLGAAEGTAAGVVDDIADFFERAGVPHIVEQDIRHRLWAKLMLNVGVNQTTMVFGGTYGSVTTDPEQVRCFVAAMREVRAVAAAEGVTLTEEELTGMFELCASMAPDGMPSMAQDRVARRPTEVEEFSGTICRLGQKHHVLTPQNAWLHERVRQIEASWRG</sequence>
<dbReference type="PANTHER" id="PTHR21708:SF26">
    <property type="entry name" value="2-DEHYDROPANTOATE 2-REDUCTASE"/>
    <property type="match status" value="1"/>
</dbReference>
<protein>
    <recommendedName>
        <fullName evidence="4">2-dehydropantoate 2-reductase</fullName>
        <ecNumber evidence="4">1.1.1.169</ecNumber>
    </recommendedName>
    <alternativeName>
        <fullName evidence="4">Ketopantoate reductase</fullName>
    </alternativeName>
</protein>
<evidence type="ECO:0000256" key="4">
    <source>
        <dbReference type="RuleBase" id="RU362068"/>
    </source>
</evidence>
<evidence type="ECO:0000313" key="7">
    <source>
        <dbReference type="EMBL" id="BBH49897.1"/>
    </source>
</evidence>
<dbReference type="NCBIfam" id="TIGR00745">
    <property type="entry name" value="apbA_panE"/>
    <property type="match status" value="1"/>
</dbReference>
<evidence type="ECO:0000256" key="3">
    <source>
        <dbReference type="ARBA" id="ARBA00023002"/>
    </source>
</evidence>
<evidence type="ECO:0000256" key="2">
    <source>
        <dbReference type="ARBA" id="ARBA00022857"/>
    </source>
</evidence>
<keyword evidence="3 4" id="KW-0560">Oxidoreductase</keyword>
<dbReference type="InterPro" id="IPR003710">
    <property type="entry name" value="ApbA"/>
</dbReference>
<comment type="similarity">
    <text evidence="1 4">Belongs to the ketopantoate reductase family.</text>
</comment>
<feature type="domain" description="Ketopantoate reductase N-terminal" evidence="5">
    <location>
        <begin position="7"/>
        <end position="149"/>
    </location>
</feature>
<keyword evidence="8" id="KW-1185">Reference proteome</keyword>
<keyword evidence="2 4" id="KW-0521">NADP</keyword>
<dbReference type="GO" id="GO:0005737">
    <property type="term" value="C:cytoplasm"/>
    <property type="evidence" value="ECO:0007669"/>
    <property type="project" value="TreeGrafter"/>
</dbReference>
<dbReference type="GeneID" id="88848623"/>
<dbReference type="EMBL" id="AP019367">
    <property type="protein sequence ID" value="BBH49897.1"/>
    <property type="molecule type" value="Genomic_DNA"/>
</dbReference>
<dbReference type="Gene3D" id="1.10.1040.10">
    <property type="entry name" value="N-(1-d-carboxylethyl)-l-norvaline Dehydrogenase, domain 2"/>
    <property type="match status" value="1"/>
</dbReference>
<comment type="pathway">
    <text evidence="4">Cofactor biosynthesis; (R)-pantothenate biosynthesis; (R)-pantoate from 3-methyl-2-oxobutanoate: step 2/2.</text>
</comment>
<comment type="catalytic activity">
    <reaction evidence="4">
        <text>(R)-pantoate + NADP(+) = 2-dehydropantoate + NADPH + H(+)</text>
        <dbReference type="Rhea" id="RHEA:16233"/>
        <dbReference type="ChEBI" id="CHEBI:11561"/>
        <dbReference type="ChEBI" id="CHEBI:15378"/>
        <dbReference type="ChEBI" id="CHEBI:15980"/>
        <dbReference type="ChEBI" id="CHEBI:57783"/>
        <dbReference type="ChEBI" id="CHEBI:58349"/>
        <dbReference type="EC" id="1.1.1.169"/>
    </reaction>
</comment>
<reference evidence="8" key="1">
    <citation type="submission" date="2018-11" db="EMBL/GenBank/DDBJ databases">
        <title>Comparative genomics of Parolsenella catena and Libanicoccus massiliensis: Reclassification of Libanicoccus massiliensis as Parolsenella massiliensis comb. nov.</title>
        <authorList>
            <person name="Sakamoto M."/>
            <person name="Ikeyama N."/>
            <person name="Murakami T."/>
            <person name="Mori H."/>
            <person name="Yuki M."/>
            <person name="Ohkuma M."/>
        </authorList>
    </citation>
    <scope>NUCLEOTIDE SEQUENCE [LARGE SCALE GENOMIC DNA]</scope>
    <source>
        <strain evidence="8">JCM 31932</strain>
    </source>
</reference>
<dbReference type="RefSeq" id="WP_126421316.1">
    <property type="nucleotide sequence ID" value="NZ_AP019367.1"/>
</dbReference>
<dbReference type="Pfam" id="PF08546">
    <property type="entry name" value="ApbA_C"/>
    <property type="match status" value="1"/>
</dbReference>
<dbReference type="SUPFAM" id="SSF48179">
    <property type="entry name" value="6-phosphogluconate dehydrogenase C-terminal domain-like"/>
    <property type="match status" value="1"/>
</dbReference>
<feature type="domain" description="Ketopantoate reductase C-terminal" evidence="6">
    <location>
        <begin position="176"/>
        <end position="300"/>
    </location>
</feature>
<gene>
    <name evidence="7" type="ORF">Pcatena_04840</name>
</gene>
<dbReference type="GO" id="GO:0015940">
    <property type="term" value="P:pantothenate biosynthetic process"/>
    <property type="evidence" value="ECO:0007669"/>
    <property type="project" value="UniProtKB-UniPathway"/>
</dbReference>
<accession>A0A3G9JWQ5</accession>
<dbReference type="AlphaFoldDB" id="A0A3G9JWQ5"/>
<keyword evidence="4" id="KW-0566">Pantothenate biosynthesis</keyword>
<dbReference type="InterPro" id="IPR013752">
    <property type="entry name" value="KPA_reductase"/>
</dbReference>